<dbReference type="EMBL" id="JAXLPB010000005">
    <property type="protein sequence ID" value="MDY8110413.1"/>
    <property type="molecule type" value="Genomic_DNA"/>
</dbReference>
<dbReference type="RefSeq" id="WP_322187985.1">
    <property type="nucleotide sequence ID" value="NZ_JAXLPB010000005.1"/>
</dbReference>
<name>A0ABU5I4V3_9HYPH</name>
<gene>
    <name evidence="1" type="ORF">U0C82_14820</name>
</gene>
<accession>A0ABU5I4V3</accession>
<organism evidence="1 2">
    <name type="scientific">Fulvimarina uroteuthidis</name>
    <dbReference type="NCBI Taxonomy" id="3098149"/>
    <lineage>
        <taxon>Bacteria</taxon>
        <taxon>Pseudomonadati</taxon>
        <taxon>Pseudomonadota</taxon>
        <taxon>Alphaproteobacteria</taxon>
        <taxon>Hyphomicrobiales</taxon>
        <taxon>Aurantimonadaceae</taxon>
        <taxon>Fulvimarina</taxon>
    </lineage>
</organism>
<evidence type="ECO:0000313" key="1">
    <source>
        <dbReference type="EMBL" id="MDY8110413.1"/>
    </source>
</evidence>
<reference evidence="1 2" key="1">
    <citation type="submission" date="2023-12" db="EMBL/GenBank/DDBJ databases">
        <title>Description of Novel Strain Fulvimarina sp. 2208YS6-2-32 isolated from Uroteuthis (Photololigo) edulis.</title>
        <authorList>
            <person name="Park J.-S."/>
        </authorList>
    </citation>
    <scope>NUCLEOTIDE SEQUENCE [LARGE SCALE GENOMIC DNA]</scope>
    <source>
        <strain evidence="1 2">2208YS6-2-32</strain>
    </source>
</reference>
<keyword evidence="2" id="KW-1185">Reference proteome</keyword>
<comment type="caution">
    <text evidence="1">The sequence shown here is derived from an EMBL/GenBank/DDBJ whole genome shotgun (WGS) entry which is preliminary data.</text>
</comment>
<sequence>MTEKTYFIVQAFEKKGRRLVAAQPTQCRSEAEAIGRAERDARRFTGVVAFRQVADDETGEVVDEPVFLARYGDLPQELSDE</sequence>
<protein>
    <recommendedName>
        <fullName evidence="3">Nonstructural protein</fullName>
    </recommendedName>
</protein>
<evidence type="ECO:0008006" key="3">
    <source>
        <dbReference type="Google" id="ProtNLM"/>
    </source>
</evidence>
<proteinExistence type="predicted"/>
<evidence type="ECO:0000313" key="2">
    <source>
        <dbReference type="Proteomes" id="UP001294412"/>
    </source>
</evidence>
<dbReference type="Proteomes" id="UP001294412">
    <property type="component" value="Unassembled WGS sequence"/>
</dbReference>